<organism evidence="1 2">
    <name type="scientific">Allacma fusca</name>
    <dbReference type="NCBI Taxonomy" id="39272"/>
    <lineage>
        <taxon>Eukaryota</taxon>
        <taxon>Metazoa</taxon>
        <taxon>Ecdysozoa</taxon>
        <taxon>Arthropoda</taxon>
        <taxon>Hexapoda</taxon>
        <taxon>Collembola</taxon>
        <taxon>Symphypleona</taxon>
        <taxon>Sminthuridae</taxon>
        <taxon>Allacma</taxon>
    </lineage>
</organism>
<comment type="caution">
    <text evidence="1">The sequence shown here is derived from an EMBL/GenBank/DDBJ whole genome shotgun (WGS) entry which is preliminary data.</text>
</comment>
<proteinExistence type="predicted"/>
<evidence type="ECO:0000313" key="1">
    <source>
        <dbReference type="EMBL" id="CAG7815189.1"/>
    </source>
</evidence>
<protein>
    <submittedName>
        <fullName evidence="1">Uncharacterized protein</fullName>
    </submittedName>
</protein>
<sequence>MPARSEPTCSGHFINKLEGARAGGITSLTEAENPLEWCSSTAVEENRLEDTLLPESQFLYFAHLQKDRISLMLKRVPNGMISSFREPGPCQPWSSSSGSHLHKQLMSLRLQRRTGVVDQPEVVAKTQSQLYTLRSYLLMTSQLVDDFGGVPCVLGTSSQAFDCGRHRWCHFLVVLR</sequence>
<evidence type="ECO:0000313" key="2">
    <source>
        <dbReference type="Proteomes" id="UP000708208"/>
    </source>
</evidence>
<name>A0A8J2PIJ5_9HEXA</name>
<reference evidence="1" key="1">
    <citation type="submission" date="2021-06" db="EMBL/GenBank/DDBJ databases">
        <authorList>
            <person name="Hodson N. C."/>
            <person name="Mongue J. A."/>
            <person name="Jaron S. K."/>
        </authorList>
    </citation>
    <scope>NUCLEOTIDE SEQUENCE</scope>
</reference>
<dbReference type="Proteomes" id="UP000708208">
    <property type="component" value="Unassembled WGS sequence"/>
</dbReference>
<dbReference type="AlphaFoldDB" id="A0A8J2PIJ5"/>
<accession>A0A8J2PIJ5</accession>
<gene>
    <name evidence="1" type="ORF">AFUS01_LOCUS25887</name>
</gene>
<keyword evidence="2" id="KW-1185">Reference proteome</keyword>
<dbReference type="EMBL" id="CAJVCH010338384">
    <property type="protein sequence ID" value="CAG7815189.1"/>
    <property type="molecule type" value="Genomic_DNA"/>
</dbReference>